<dbReference type="Pfam" id="PF01535">
    <property type="entry name" value="PPR"/>
    <property type="match status" value="1"/>
</dbReference>
<sequence length="594" mass="66230">MLRMASFSSGPLAVNSSDSTAVFSCSLSSRTATAQRRRDSPRSPNLKRLTSRVVRLTRRKQLHQVFEEIAIAKRRYGKLNTIVMNAVLEACVHCGDIDLALRTFNEMSKPDNCGLDNVSYGTLLKGLGEARKIDEAFQLLESVEEGSAIGGPTLSAPLIYGLLNALVEAGDMRRANGLIARYGFLLREGGNLSISVYNLLMKGYISSGVPQAALAMYNEMLNVELKPDRLTYNTLISACVKINKLDAAIHFFEEMKEQADKYDQEDIFPDVVTYTTLLKGFGLLKDVHLVHKIVLEMKSSHNLLIDRTAYTAMIDALVNCGSINGALSLFGELLKLSGWNLDLRPKPHLYLTLMRVFSSRGDYWMVKRLHRRMWLDSSGSISPVFQEEADHLLMEAALNDNQIDVAIEKLSTIIKKWKGISWASRGGSVALRIEALLGLTKSFFSPPCIFPRINPGAPIENVMLPFKAIQPLNGSLQLKEVVMRFFDKSVVPIVDDWGRCIGLLHREDCIELDAPLWKMMRSPPPGVTSTTSIGHVANLILQKRHKMIIVVRHSKFSTYDGLSLRAVGVFTTEQLYGFISPIPMQSQPNIPRKT</sequence>
<dbReference type="Gene3D" id="1.25.40.10">
    <property type="entry name" value="Tetratricopeptide repeat domain"/>
    <property type="match status" value="2"/>
</dbReference>
<dbReference type="EMBL" id="OZ021737">
    <property type="protein sequence ID" value="CAK9317393.1"/>
    <property type="molecule type" value="Genomic_DNA"/>
</dbReference>
<evidence type="ECO:0000313" key="6">
    <source>
        <dbReference type="Proteomes" id="UP001642487"/>
    </source>
</evidence>
<organism evidence="5 6">
    <name type="scientific">Citrullus colocynthis</name>
    <name type="common">colocynth</name>
    <dbReference type="NCBI Taxonomy" id="252529"/>
    <lineage>
        <taxon>Eukaryota</taxon>
        <taxon>Viridiplantae</taxon>
        <taxon>Streptophyta</taxon>
        <taxon>Embryophyta</taxon>
        <taxon>Tracheophyta</taxon>
        <taxon>Spermatophyta</taxon>
        <taxon>Magnoliopsida</taxon>
        <taxon>eudicotyledons</taxon>
        <taxon>Gunneridae</taxon>
        <taxon>Pentapetalae</taxon>
        <taxon>rosids</taxon>
        <taxon>fabids</taxon>
        <taxon>Cucurbitales</taxon>
        <taxon>Cucurbitaceae</taxon>
        <taxon>Benincaseae</taxon>
        <taxon>Citrullus</taxon>
    </lineage>
</organism>
<proteinExistence type="predicted"/>
<reference evidence="5 6" key="1">
    <citation type="submission" date="2024-03" db="EMBL/GenBank/DDBJ databases">
        <authorList>
            <person name="Gkanogiannis A."/>
            <person name="Becerra Lopez-Lavalle L."/>
        </authorList>
    </citation>
    <scope>NUCLEOTIDE SEQUENCE [LARGE SCALE GENOMIC DNA]</scope>
</reference>
<feature type="repeat" description="PPR" evidence="3">
    <location>
        <begin position="228"/>
        <end position="258"/>
    </location>
</feature>
<feature type="domain" description="CBS" evidence="4">
    <location>
        <begin position="519"/>
        <end position="586"/>
    </location>
</feature>
<dbReference type="Proteomes" id="UP001642487">
    <property type="component" value="Chromosome 3"/>
</dbReference>
<dbReference type="PANTHER" id="PTHR47581">
    <property type="entry name" value="OS09G0431600 PROTEIN"/>
    <property type="match status" value="1"/>
</dbReference>
<name>A0ABP0YEI5_9ROSI</name>
<feature type="repeat" description="PPR" evidence="3">
    <location>
        <begin position="193"/>
        <end position="227"/>
    </location>
</feature>
<feature type="repeat" description="PPR" evidence="3">
    <location>
        <begin position="306"/>
        <end position="341"/>
    </location>
</feature>
<dbReference type="PROSITE" id="PS51375">
    <property type="entry name" value="PPR"/>
    <property type="match status" value="4"/>
</dbReference>
<dbReference type="InterPro" id="IPR044781">
    <property type="entry name" value="At5g10690-like"/>
</dbReference>
<feature type="repeat" description="PPR" evidence="3">
    <location>
        <begin position="116"/>
        <end position="146"/>
    </location>
</feature>
<dbReference type="PANTHER" id="PTHR47581:SF2">
    <property type="entry name" value="OS09G0431600 PROTEIN"/>
    <property type="match status" value="1"/>
</dbReference>
<dbReference type="Pfam" id="PF13041">
    <property type="entry name" value="PPR_2"/>
    <property type="match status" value="2"/>
</dbReference>
<keyword evidence="2" id="KW-0129">CBS domain</keyword>
<evidence type="ECO:0000313" key="5">
    <source>
        <dbReference type="EMBL" id="CAK9317393.1"/>
    </source>
</evidence>
<evidence type="ECO:0000256" key="3">
    <source>
        <dbReference type="PROSITE-ProRule" id="PRU00708"/>
    </source>
</evidence>
<dbReference type="SUPFAM" id="SSF54631">
    <property type="entry name" value="CBS-domain pair"/>
    <property type="match status" value="1"/>
</dbReference>
<accession>A0ABP0YEI5</accession>
<dbReference type="InterPro" id="IPR000644">
    <property type="entry name" value="CBS_dom"/>
</dbReference>
<keyword evidence="1" id="KW-0677">Repeat</keyword>
<dbReference type="InterPro" id="IPR002885">
    <property type="entry name" value="PPR_rpt"/>
</dbReference>
<evidence type="ECO:0000259" key="4">
    <source>
        <dbReference type="PROSITE" id="PS51371"/>
    </source>
</evidence>
<dbReference type="Pfam" id="PF13812">
    <property type="entry name" value="PPR_3"/>
    <property type="match status" value="1"/>
</dbReference>
<dbReference type="InterPro" id="IPR011990">
    <property type="entry name" value="TPR-like_helical_dom_sf"/>
</dbReference>
<dbReference type="PROSITE" id="PS51371">
    <property type="entry name" value="CBS"/>
    <property type="match status" value="1"/>
</dbReference>
<dbReference type="NCBIfam" id="TIGR00756">
    <property type="entry name" value="PPR"/>
    <property type="match status" value="5"/>
</dbReference>
<dbReference type="InterPro" id="IPR046342">
    <property type="entry name" value="CBS_dom_sf"/>
</dbReference>
<evidence type="ECO:0000256" key="2">
    <source>
        <dbReference type="PROSITE-ProRule" id="PRU00703"/>
    </source>
</evidence>
<keyword evidence="6" id="KW-1185">Reference proteome</keyword>
<gene>
    <name evidence="5" type="ORF">CITCOLO1_LOCUS9296</name>
</gene>
<evidence type="ECO:0000256" key="1">
    <source>
        <dbReference type="ARBA" id="ARBA00022737"/>
    </source>
</evidence>
<protein>
    <recommendedName>
        <fullName evidence="4">CBS domain-containing protein</fullName>
    </recommendedName>
</protein>